<evidence type="ECO:0000313" key="1">
    <source>
        <dbReference type="EMBL" id="POF27767.1"/>
    </source>
</evidence>
<evidence type="ECO:0008006" key="3">
    <source>
        <dbReference type="Google" id="ProtNLM"/>
    </source>
</evidence>
<proteinExistence type="predicted"/>
<reference evidence="1 2" key="1">
    <citation type="submission" date="2018-01" db="EMBL/GenBank/DDBJ databases">
        <title>Genomic Encyclopedia of Archaeal and Bacterial Type Strains, Phase II (KMG-II): from individual species to whole genera.</title>
        <authorList>
            <person name="Goeker M."/>
        </authorList>
    </citation>
    <scope>NUCLEOTIDE SEQUENCE [LARGE SCALE GENOMIC DNA]</scope>
    <source>
        <strain evidence="1 2">DSM 17023</strain>
    </source>
</reference>
<dbReference type="AlphaFoldDB" id="A0A2S3UJA7"/>
<dbReference type="EMBL" id="PPCN01000022">
    <property type="protein sequence ID" value="POF27767.1"/>
    <property type="molecule type" value="Genomic_DNA"/>
</dbReference>
<name>A0A2S3UJA7_9HYPH</name>
<sequence>MTDRQGSPEVGDIWEYPYLWAWQADNGETEGRKARPCALALINRKHDNLTEVILVPVTT</sequence>
<dbReference type="OrthoDB" id="7432864at2"/>
<protein>
    <recommendedName>
        <fullName evidence="3">Type II toxin-antitoxin system PemK/MazF family toxin</fullName>
    </recommendedName>
</protein>
<gene>
    <name evidence="1" type="ORF">CLV41_12247</name>
</gene>
<organism evidence="1 2">
    <name type="scientific">Roseibium marinum</name>
    <dbReference type="NCBI Taxonomy" id="281252"/>
    <lineage>
        <taxon>Bacteria</taxon>
        <taxon>Pseudomonadati</taxon>
        <taxon>Pseudomonadota</taxon>
        <taxon>Alphaproteobacteria</taxon>
        <taxon>Hyphomicrobiales</taxon>
        <taxon>Stappiaceae</taxon>
        <taxon>Roseibium</taxon>
    </lineage>
</organism>
<dbReference type="Proteomes" id="UP000236959">
    <property type="component" value="Unassembled WGS sequence"/>
</dbReference>
<accession>A0A2S3UJA7</accession>
<evidence type="ECO:0000313" key="2">
    <source>
        <dbReference type="Proteomes" id="UP000236959"/>
    </source>
</evidence>
<comment type="caution">
    <text evidence="1">The sequence shown here is derived from an EMBL/GenBank/DDBJ whole genome shotgun (WGS) entry which is preliminary data.</text>
</comment>
<keyword evidence="2" id="KW-1185">Reference proteome</keyword>
<dbReference type="RefSeq" id="WP_103225634.1">
    <property type="nucleotide sequence ID" value="NZ_PPCN01000022.1"/>
</dbReference>